<evidence type="ECO:0000256" key="2">
    <source>
        <dbReference type="ARBA" id="ARBA00022692"/>
    </source>
</evidence>
<feature type="transmembrane region" description="Helical" evidence="5">
    <location>
        <begin position="320"/>
        <end position="341"/>
    </location>
</feature>
<dbReference type="GeneID" id="302270312"/>
<dbReference type="InterPro" id="IPR052556">
    <property type="entry name" value="PolySynth_Transporter"/>
</dbReference>
<feature type="transmembrane region" description="Helical" evidence="5">
    <location>
        <begin position="374"/>
        <end position="393"/>
    </location>
</feature>
<keyword evidence="3 5" id="KW-1133">Transmembrane helix</keyword>
<accession>A0A378QI48</accession>
<gene>
    <name evidence="6" type="ORF">NCTC7911_01746</name>
</gene>
<dbReference type="PANTHER" id="PTHR43424">
    <property type="entry name" value="LOCUS PUTATIVE PROTEIN 1-RELATED"/>
    <property type="match status" value="1"/>
</dbReference>
<reference evidence="6 7" key="1">
    <citation type="submission" date="2018-06" db="EMBL/GenBank/DDBJ databases">
        <authorList>
            <consortium name="Pathogen Informatics"/>
            <person name="Doyle S."/>
        </authorList>
    </citation>
    <scope>NUCLEOTIDE SEQUENCE [LARGE SCALE GENOMIC DNA]</scope>
    <source>
        <strain evidence="6 7">NCTC7911</strain>
    </source>
</reference>
<feature type="transmembrane region" description="Helical" evidence="5">
    <location>
        <begin position="239"/>
        <end position="261"/>
    </location>
</feature>
<protein>
    <submittedName>
        <fullName evidence="6">Polysaccharide biosynthesis protein</fullName>
    </submittedName>
</protein>
<evidence type="ECO:0000313" key="6">
    <source>
        <dbReference type="EMBL" id="STZ00351.1"/>
    </source>
</evidence>
<dbReference type="RefSeq" id="WP_115247777.1">
    <property type="nucleotide sequence ID" value="NZ_UGQC01000001.1"/>
</dbReference>
<dbReference type="AlphaFoldDB" id="A0A378QI48"/>
<evidence type="ECO:0000256" key="5">
    <source>
        <dbReference type="SAM" id="Phobius"/>
    </source>
</evidence>
<sequence>MKVLKDSAIYLIGELFSKMIPFLLLPYLSRKLGVAGYGELSYYQTFLALFVLALGLCQDGAIARYFYFYGKRSLNLILTAGYAYTISIGSIMLLMCCFFKAEIMAYLVIASVFQSFLAVQLAVRQCQKQAIAYTTVQLLSGIISSAITITMLEIFEHDLVEKRILAMVFGNIIVFIIAYWLYSKNHIMKWFSVRQYKLGIFYIFGFGLPLILHRLSLFARGQLDRIFIYHRFSETELGLYAMGATVASIASVGIMAVNKAVIPYYFEALKKQKISLSQIHRWAMYSLLFVPIPAMMMWLIPESVVVWLLGKQFVGTKYYITMFLISTTLSIPYLIMVNYLFYHGKNQWIAVCSVLTTVVYVLSLLGLMMTKIEYIPFASILGAVVILPILWIATSRVEL</sequence>
<evidence type="ECO:0000256" key="4">
    <source>
        <dbReference type="ARBA" id="ARBA00023136"/>
    </source>
</evidence>
<dbReference type="Proteomes" id="UP000254107">
    <property type="component" value="Unassembled WGS sequence"/>
</dbReference>
<evidence type="ECO:0000313" key="7">
    <source>
        <dbReference type="Proteomes" id="UP000254107"/>
    </source>
</evidence>
<name>A0A378QI48_MORLA</name>
<keyword evidence="2 5" id="KW-0812">Transmembrane</keyword>
<dbReference type="GO" id="GO:0016020">
    <property type="term" value="C:membrane"/>
    <property type="evidence" value="ECO:0007669"/>
    <property type="project" value="UniProtKB-SubCell"/>
</dbReference>
<dbReference type="PANTHER" id="PTHR43424:SF1">
    <property type="entry name" value="LOCUS PUTATIVE PROTEIN 1-RELATED"/>
    <property type="match status" value="1"/>
</dbReference>
<evidence type="ECO:0000256" key="1">
    <source>
        <dbReference type="ARBA" id="ARBA00004141"/>
    </source>
</evidence>
<feature type="transmembrane region" description="Helical" evidence="5">
    <location>
        <begin position="348"/>
        <end position="368"/>
    </location>
</feature>
<dbReference type="EMBL" id="UGQC01000001">
    <property type="protein sequence ID" value="STZ00351.1"/>
    <property type="molecule type" value="Genomic_DNA"/>
</dbReference>
<feature type="transmembrane region" description="Helical" evidence="5">
    <location>
        <begin position="130"/>
        <end position="152"/>
    </location>
</feature>
<feature type="transmembrane region" description="Helical" evidence="5">
    <location>
        <begin position="164"/>
        <end position="182"/>
    </location>
</feature>
<feature type="transmembrane region" description="Helical" evidence="5">
    <location>
        <begin position="7"/>
        <end position="28"/>
    </location>
</feature>
<organism evidence="6 7">
    <name type="scientific">Moraxella lacunata</name>
    <dbReference type="NCBI Taxonomy" id="477"/>
    <lineage>
        <taxon>Bacteria</taxon>
        <taxon>Pseudomonadati</taxon>
        <taxon>Pseudomonadota</taxon>
        <taxon>Gammaproteobacteria</taxon>
        <taxon>Moraxellales</taxon>
        <taxon>Moraxellaceae</taxon>
        <taxon>Moraxella</taxon>
    </lineage>
</organism>
<feature type="transmembrane region" description="Helical" evidence="5">
    <location>
        <begin position="282"/>
        <end position="300"/>
    </location>
</feature>
<feature type="transmembrane region" description="Helical" evidence="5">
    <location>
        <begin position="40"/>
        <end position="62"/>
    </location>
</feature>
<keyword evidence="4 5" id="KW-0472">Membrane</keyword>
<evidence type="ECO:0000256" key="3">
    <source>
        <dbReference type="ARBA" id="ARBA00022989"/>
    </source>
</evidence>
<feature type="transmembrane region" description="Helical" evidence="5">
    <location>
        <begin position="198"/>
        <end position="219"/>
    </location>
</feature>
<dbReference type="InterPro" id="IPR002797">
    <property type="entry name" value="Polysacc_synth"/>
</dbReference>
<comment type="subcellular location">
    <subcellularLocation>
        <location evidence="1">Membrane</location>
        <topology evidence="1">Multi-pass membrane protein</topology>
    </subcellularLocation>
</comment>
<keyword evidence="7" id="KW-1185">Reference proteome</keyword>
<feature type="transmembrane region" description="Helical" evidence="5">
    <location>
        <begin position="101"/>
        <end position="123"/>
    </location>
</feature>
<feature type="transmembrane region" description="Helical" evidence="5">
    <location>
        <begin position="74"/>
        <end position="95"/>
    </location>
</feature>
<dbReference type="Pfam" id="PF01943">
    <property type="entry name" value="Polysacc_synt"/>
    <property type="match status" value="1"/>
</dbReference>
<proteinExistence type="predicted"/>